<dbReference type="AlphaFoldDB" id="A0A5M9GN58"/>
<dbReference type="Proteomes" id="UP000322918">
    <property type="component" value="Unassembled WGS sequence"/>
</dbReference>
<comment type="caution">
    <text evidence="1">The sequence shown here is derived from an EMBL/GenBank/DDBJ whole genome shotgun (WGS) entry which is preliminary data.</text>
</comment>
<name>A0A5M9GN58_9SPHI</name>
<sequence length="107" mass="11555">MNSDKGVQLKAHLAAGVKGLGEASTETRIYKDNQGETVTETKNEVSEKGIKVLPEIKDEISVQQGPASAKITSETGNILADAYNQMKEAVVSAVKKAMEHQKIEQNE</sequence>
<proteinExistence type="predicted"/>
<evidence type="ECO:0000313" key="1">
    <source>
        <dbReference type="EMBL" id="KAA8476153.1"/>
    </source>
</evidence>
<protein>
    <submittedName>
        <fullName evidence="1">Uncharacterized protein</fullName>
    </submittedName>
</protein>
<accession>A0A5M9GN58</accession>
<organism evidence="1 2">
    <name type="scientific">Arcticibacter tournemirensis</name>
    <dbReference type="NCBI Taxonomy" id="699437"/>
    <lineage>
        <taxon>Bacteria</taxon>
        <taxon>Pseudomonadati</taxon>
        <taxon>Bacteroidota</taxon>
        <taxon>Sphingobacteriia</taxon>
        <taxon>Sphingobacteriales</taxon>
        <taxon>Sphingobacteriaceae</taxon>
        <taxon>Arcticibacter</taxon>
    </lineage>
</organism>
<keyword evidence="2" id="KW-1185">Reference proteome</keyword>
<dbReference type="RefSeq" id="WP_141815145.1">
    <property type="nucleotide sequence ID" value="NZ_VFPL01000001.1"/>
</dbReference>
<reference evidence="1 2" key="1">
    <citation type="submission" date="2019-09" db="EMBL/GenBank/DDBJ databases">
        <title>Pararcticibacter amylolyticus gen. nov., sp. nov., isolated from a rottenly hemp rope, and reclassification of Pedobacter tournemirensis as Pararcticibacter tournemirensis comb. nov.</title>
        <authorList>
            <person name="Cai Y."/>
        </authorList>
    </citation>
    <scope>NUCLEOTIDE SEQUENCE [LARGE SCALE GENOMIC DNA]</scope>
    <source>
        <strain evidence="1 2">TF5-37.2-LB10</strain>
    </source>
</reference>
<dbReference type="EMBL" id="VWNE01000045">
    <property type="protein sequence ID" value="KAA8476153.1"/>
    <property type="molecule type" value="Genomic_DNA"/>
</dbReference>
<gene>
    <name evidence="1" type="ORF">F1649_20405</name>
</gene>
<evidence type="ECO:0000313" key="2">
    <source>
        <dbReference type="Proteomes" id="UP000322918"/>
    </source>
</evidence>